<evidence type="ECO:0000256" key="2">
    <source>
        <dbReference type="ARBA" id="ARBA00022801"/>
    </source>
</evidence>
<feature type="chain" id="PRO_5038756600" evidence="3">
    <location>
        <begin position="29"/>
        <end position="489"/>
    </location>
</feature>
<dbReference type="GO" id="GO:0016810">
    <property type="term" value="F:hydrolase activity, acting on carbon-nitrogen (but not peptide) bonds"/>
    <property type="evidence" value="ECO:0007669"/>
    <property type="project" value="InterPro"/>
</dbReference>
<evidence type="ECO:0000313" key="6">
    <source>
        <dbReference type="Proteomes" id="UP000562352"/>
    </source>
</evidence>
<dbReference type="SUPFAM" id="SSF88713">
    <property type="entry name" value="Glycoside hydrolase/deacetylase"/>
    <property type="match status" value="1"/>
</dbReference>
<feature type="domain" description="NodB homology" evidence="4">
    <location>
        <begin position="288"/>
        <end position="464"/>
    </location>
</feature>
<proteinExistence type="predicted"/>
<reference evidence="5 6" key="1">
    <citation type="submission" date="2020-08" db="EMBL/GenBank/DDBJ databases">
        <title>Genomic Encyclopedia of Type Strains, Phase III (KMG-III): the genomes of soil and plant-associated and newly described type strains.</title>
        <authorList>
            <person name="Whitman W."/>
        </authorList>
    </citation>
    <scope>NUCLEOTIDE SEQUENCE [LARGE SCALE GENOMIC DNA]</scope>
    <source>
        <strain evidence="5 6">CECT 3303</strain>
    </source>
</reference>
<evidence type="ECO:0000259" key="4">
    <source>
        <dbReference type="PROSITE" id="PS51677"/>
    </source>
</evidence>
<name>A0A841CZ62_PLAVE</name>
<protein>
    <submittedName>
        <fullName evidence="5">Peptidoglycan/xylan/chitin deacetylase (PgdA/CDA1 family)</fullName>
    </submittedName>
</protein>
<evidence type="ECO:0000256" key="3">
    <source>
        <dbReference type="SAM" id="SignalP"/>
    </source>
</evidence>
<dbReference type="RefSeq" id="WP_184937969.1">
    <property type="nucleotide sequence ID" value="NZ_BAAAWZ010000001.1"/>
</dbReference>
<dbReference type="PANTHER" id="PTHR10587:SF133">
    <property type="entry name" value="CHITIN DEACETYLASE 1-RELATED"/>
    <property type="match status" value="1"/>
</dbReference>
<accession>A0A841CZ62</accession>
<dbReference type="InterPro" id="IPR002509">
    <property type="entry name" value="NODB_dom"/>
</dbReference>
<organism evidence="5 6">
    <name type="scientific">Planomonospora venezuelensis</name>
    <dbReference type="NCBI Taxonomy" id="1999"/>
    <lineage>
        <taxon>Bacteria</taxon>
        <taxon>Bacillati</taxon>
        <taxon>Actinomycetota</taxon>
        <taxon>Actinomycetes</taxon>
        <taxon>Streptosporangiales</taxon>
        <taxon>Streptosporangiaceae</taxon>
        <taxon>Planomonospora</taxon>
    </lineage>
</organism>
<keyword evidence="6" id="KW-1185">Reference proteome</keyword>
<dbReference type="GO" id="GO:0005975">
    <property type="term" value="P:carbohydrate metabolic process"/>
    <property type="evidence" value="ECO:0007669"/>
    <property type="project" value="InterPro"/>
</dbReference>
<keyword evidence="2" id="KW-0378">Hydrolase</keyword>
<keyword evidence="1" id="KW-0479">Metal-binding</keyword>
<dbReference type="InterPro" id="IPR050248">
    <property type="entry name" value="Polysacc_deacetylase_ArnD"/>
</dbReference>
<dbReference type="Pfam" id="PF01522">
    <property type="entry name" value="Polysacc_deac_1"/>
    <property type="match status" value="1"/>
</dbReference>
<gene>
    <name evidence="5" type="ORF">FHS22_000515</name>
</gene>
<dbReference type="PROSITE" id="PS51257">
    <property type="entry name" value="PROKAR_LIPOPROTEIN"/>
    <property type="match status" value="1"/>
</dbReference>
<dbReference type="GO" id="GO:0016020">
    <property type="term" value="C:membrane"/>
    <property type="evidence" value="ECO:0007669"/>
    <property type="project" value="TreeGrafter"/>
</dbReference>
<dbReference type="GO" id="GO:0046872">
    <property type="term" value="F:metal ion binding"/>
    <property type="evidence" value="ECO:0007669"/>
    <property type="project" value="UniProtKB-KW"/>
</dbReference>
<dbReference type="EMBL" id="JACHJJ010000001">
    <property type="protein sequence ID" value="MBB5961277.1"/>
    <property type="molecule type" value="Genomic_DNA"/>
</dbReference>
<feature type="signal peptide" evidence="3">
    <location>
        <begin position="1"/>
        <end position="28"/>
    </location>
</feature>
<dbReference type="InterPro" id="IPR011330">
    <property type="entry name" value="Glyco_hydro/deAcase_b/a-brl"/>
</dbReference>
<dbReference type="PROSITE" id="PS51677">
    <property type="entry name" value="NODB"/>
    <property type="match status" value="1"/>
</dbReference>
<evidence type="ECO:0000256" key="1">
    <source>
        <dbReference type="ARBA" id="ARBA00022723"/>
    </source>
</evidence>
<evidence type="ECO:0000313" key="5">
    <source>
        <dbReference type="EMBL" id="MBB5961277.1"/>
    </source>
</evidence>
<dbReference type="AlphaFoldDB" id="A0A841CZ62"/>
<comment type="caution">
    <text evidence="5">The sequence shown here is derived from an EMBL/GenBank/DDBJ whole genome shotgun (WGS) entry which is preliminary data.</text>
</comment>
<dbReference type="PANTHER" id="PTHR10587">
    <property type="entry name" value="GLYCOSYL TRANSFERASE-RELATED"/>
    <property type="match status" value="1"/>
</dbReference>
<keyword evidence="3" id="KW-0732">Signal</keyword>
<dbReference type="Gene3D" id="3.20.20.370">
    <property type="entry name" value="Glycoside hydrolase/deacetylase"/>
    <property type="match status" value="1"/>
</dbReference>
<dbReference type="Proteomes" id="UP000562352">
    <property type="component" value="Unassembled WGS sequence"/>
</dbReference>
<sequence>MRKLRFAGGITLLTATMIGCGAATSSIAAEKLLPSEPTLIEYVDPSLVRGLSTKTLTEGDSGDRRAHAAYPVLDDAPQLTAKLHEVVSARLGRFRSDTAASVATASPELNVDWQLTAASDQVVGVRLGIGEFAGTGWANSRTTVWYDRVEKRAMDSAGLLKDRSALTVLASLARQELTGRRTGVDVDAVRADERLFDSLAFNRHGDLVVEFDDYQVAAGSLGRVAVAVPAERVTDLLSPSGERARRAATSVRAATAPVSSAETIGAAASGGPEARSTKAGTVDCAKARCVALTYDDGPGPDTGRLLDVLNRYGARATFFTLGSNAYARPELLRRMSEEGHLVGGHTWSHRSLTSLSTSKIAHQLTRAQQAVARATGQTPALMRPPYGAVDRDVTDVARRLGLSVVRWSADTADLKTSDPGAIARAAVSGAGQGAIILMHDVHRPTVEATPEILRTLSARGYTFVTVPELYGSAGMQPGTIYDSGPTPAR</sequence>